<dbReference type="AlphaFoldDB" id="T1J3W1"/>
<dbReference type="eggNOG" id="ENOG502S3RD">
    <property type="taxonomic scope" value="Eukaryota"/>
</dbReference>
<keyword evidence="4 9" id="KW-0812">Transmembrane</keyword>
<dbReference type="Proteomes" id="UP000014500">
    <property type="component" value="Unassembled WGS sequence"/>
</dbReference>
<comment type="subcellular location">
    <subcellularLocation>
        <location evidence="1">Mitochondrion inner membrane</location>
        <topology evidence="1">Single-pass membrane protein</topology>
    </subcellularLocation>
</comment>
<dbReference type="HOGENOM" id="CLU_163592_1_0_1"/>
<organism evidence="10 11">
    <name type="scientific">Strigamia maritima</name>
    <name type="common">European centipede</name>
    <name type="synonym">Geophilus maritimus</name>
    <dbReference type="NCBI Taxonomy" id="126957"/>
    <lineage>
        <taxon>Eukaryota</taxon>
        <taxon>Metazoa</taxon>
        <taxon>Ecdysozoa</taxon>
        <taxon>Arthropoda</taxon>
        <taxon>Myriapoda</taxon>
        <taxon>Chilopoda</taxon>
        <taxon>Pleurostigmophora</taxon>
        <taxon>Geophilomorpha</taxon>
        <taxon>Linotaeniidae</taxon>
        <taxon>Strigamia</taxon>
    </lineage>
</organism>
<dbReference type="PANTHER" id="PTHR17130:SF14">
    <property type="entry name" value="CYTOCHROME C OXIDASE ASSEMBLY PROTEIN COX16 HOMOLOG, MITOCHONDRIAL"/>
    <property type="match status" value="1"/>
</dbReference>
<protein>
    <recommendedName>
        <fullName evidence="3">Cytochrome c oxidase assembly protein COX16 homolog, mitochondrial</fullName>
    </recommendedName>
</protein>
<dbReference type="OMA" id="FKYGVPF"/>
<keyword evidence="6 9" id="KW-1133">Transmembrane helix</keyword>
<evidence type="ECO:0000256" key="9">
    <source>
        <dbReference type="SAM" id="Phobius"/>
    </source>
</evidence>
<evidence type="ECO:0000256" key="8">
    <source>
        <dbReference type="ARBA" id="ARBA00023136"/>
    </source>
</evidence>
<dbReference type="Pfam" id="PF14138">
    <property type="entry name" value="COX16"/>
    <property type="match status" value="1"/>
</dbReference>
<comment type="similarity">
    <text evidence="2">Belongs to the COX16 family.</text>
</comment>
<evidence type="ECO:0000256" key="1">
    <source>
        <dbReference type="ARBA" id="ARBA00004434"/>
    </source>
</evidence>
<keyword evidence="5" id="KW-0999">Mitochondrion inner membrane</keyword>
<reference evidence="10" key="2">
    <citation type="submission" date="2015-02" db="UniProtKB">
        <authorList>
            <consortium name="EnsemblMetazoa"/>
        </authorList>
    </citation>
    <scope>IDENTIFICATION</scope>
</reference>
<dbReference type="PANTHER" id="PTHR17130">
    <property type="entry name" value="MITOCHONDRIAL OUTER MEMBRANE PROTEIN 25"/>
    <property type="match status" value="1"/>
</dbReference>
<accession>T1J3W1</accession>
<dbReference type="STRING" id="126957.T1J3W1"/>
<evidence type="ECO:0000256" key="7">
    <source>
        <dbReference type="ARBA" id="ARBA00023128"/>
    </source>
</evidence>
<proteinExistence type="inferred from homology"/>
<evidence type="ECO:0000256" key="6">
    <source>
        <dbReference type="ARBA" id="ARBA00022989"/>
    </source>
</evidence>
<evidence type="ECO:0000313" key="10">
    <source>
        <dbReference type="EnsemblMetazoa" id="SMAR008284-PA"/>
    </source>
</evidence>
<dbReference type="GO" id="GO:0033617">
    <property type="term" value="P:mitochondrial respiratory chain complex IV assembly"/>
    <property type="evidence" value="ECO:0007669"/>
    <property type="project" value="TreeGrafter"/>
</dbReference>
<name>T1J3W1_STRMM</name>
<dbReference type="InterPro" id="IPR020164">
    <property type="entry name" value="Cyt_c_Oxase_assmbl_COX16"/>
</dbReference>
<keyword evidence="8 9" id="KW-0472">Membrane</keyword>
<dbReference type="PhylomeDB" id="T1J3W1"/>
<evidence type="ECO:0000256" key="5">
    <source>
        <dbReference type="ARBA" id="ARBA00022792"/>
    </source>
</evidence>
<evidence type="ECO:0000256" key="3">
    <source>
        <dbReference type="ARBA" id="ARBA00021814"/>
    </source>
</evidence>
<reference evidence="11" key="1">
    <citation type="submission" date="2011-05" db="EMBL/GenBank/DDBJ databases">
        <authorList>
            <person name="Richards S.R."/>
            <person name="Qu J."/>
            <person name="Jiang H."/>
            <person name="Jhangiani S.N."/>
            <person name="Agravi P."/>
            <person name="Goodspeed R."/>
            <person name="Gross S."/>
            <person name="Mandapat C."/>
            <person name="Jackson L."/>
            <person name="Mathew T."/>
            <person name="Pu L."/>
            <person name="Thornton R."/>
            <person name="Saada N."/>
            <person name="Wilczek-Boney K.B."/>
            <person name="Lee S."/>
            <person name="Kovar C."/>
            <person name="Wu Y."/>
            <person name="Scherer S.E."/>
            <person name="Worley K.C."/>
            <person name="Muzny D.M."/>
            <person name="Gibbs R."/>
        </authorList>
    </citation>
    <scope>NUCLEOTIDE SEQUENCE</scope>
    <source>
        <strain evidence="11">Brora</strain>
    </source>
</reference>
<dbReference type="EnsemblMetazoa" id="SMAR008284-RA">
    <property type="protein sequence ID" value="SMAR008284-PA"/>
    <property type="gene ID" value="SMAR008284"/>
</dbReference>
<evidence type="ECO:0000256" key="4">
    <source>
        <dbReference type="ARBA" id="ARBA00022692"/>
    </source>
</evidence>
<sequence length="106" mass="12597">MERTTLPYRITTPMKIFSNKTFKYGLPFMILVVGAPFGLTEFTSLRYRFRSQQSVSREEAELLTLDMKKPGKVTLESEYEKLKKDIDIDKWENKRLPRPWNETEDT</sequence>
<dbReference type="EMBL" id="JH431832">
    <property type="status" value="NOT_ANNOTATED_CDS"/>
    <property type="molecule type" value="Genomic_DNA"/>
</dbReference>
<evidence type="ECO:0000256" key="2">
    <source>
        <dbReference type="ARBA" id="ARBA00008370"/>
    </source>
</evidence>
<keyword evidence="11" id="KW-1185">Reference proteome</keyword>
<dbReference type="GO" id="GO:0005743">
    <property type="term" value="C:mitochondrial inner membrane"/>
    <property type="evidence" value="ECO:0007669"/>
    <property type="project" value="UniProtKB-SubCell"/>
</dbReference>
<feature type="transmembrane region" description="Helical" evidence="9">
    <location>
        <begin position="24"/>
        <end position="42"/>
    </location>
</feature>
<evidence type="ECO:0000313" key="11">
    <source>
        <dbReference type="Proteomes" id="UP000014500"/>
    </source>
</evidence>
<keyword evidence="7" id="KW-0496">Mitochondrion</keyword>